<name>A0A8S5NJZ9_9CAUD</name>
<organism evidence="1">
    <name type="scientific">Siphoviridae sp. cttFh17</name>
    <dbReference type="NCBI Taxonomy" id="2826491"/>
    <lineage>
        <taxon>Viruses</taxon>
        <taxon>Duplodnaviria</taxon>
        <taxon>Heunggongvirae</taxon>
        <taxon>Uroviricota</taxon>
        <taxon>Caudoviricetes</taxon>
    </lineage>
</organism>
<accession>A0A8S5NJZ9</accession>
<dbReference type="EMBL" id="BK015176">
    <property type="protein sequence ID" value="DAD94544.1"/>
    <property type="molecule type" value="Genomic_DNA"/>
</dbReference>
<evidence type="ECO:0000313" key="1">
    <source>
        <dbReference type="EMBL" id="DAD94544.1"/>
    </source>
</evidence>
<sequence>MSHPVSAWVSITYFPAKGVIQVKKLWKVSLSRDRINLSRV</sequence>
<reference evidence="1" key="1">
    <citation type="journal article" date="2021" name="Proc. Natl. Acad. Sci. U.S.A.">
        <title>A Catalog of Tens of Thousands of Viruses from Human Metagenomes Reveals Hidden Associations with Chronic Diseases.</title>
        <authorList>
            <person name="Tisza M.J."/>
            <person name="Buck C.B."/>
        </authorList>
    </citation>
    <scope>NUCLEOTIDE SEQUENCE</scope>
    <source>
        <strain evidence="1">CttFh17</strain>
    </source>
</reference>
<protein>
    <submittedName>
        <fullName evidence="1">Uncharacterized protein</fullName>
    </submittedName>
</protein>
<proteinExistence type="predicted"/>